<comment type="caution">
    <text evidence="1">The sequence shown here is derived from an EMBL/GenBank/DDBJ whole genome shotgun (WGS) entry which is preliminary data.</text>
</comment>
<proteinExistence type="predicted"/>
<accession>A0A0W1RBJ7</accession>
<evidence type="ECO:0000313" key="1">
    <source>
        <dbReference type="EMBL" id="KTG10746.1"/>
    </source>
</evidence>
<dbReference type="GO" id="GO:0016740">
    <property type="term" value="F:transferase activity"/>
    <property type="evidence" value="ECO:0007669"/>
    <property type="project" value="UniProtKB-KW"/>
</dbReference>
<dbReference type="EMBL" id="LOPU01000016">
    <property type="protein sequence ID" value="KTG10746.1"/>
    <property type="molecule type" value="Genomic_DNA"/>
</dbReference>
<keyword evidence="2" id="KW-1185">Reference proteome</keyword>
<keyword evidence="1" id="KW-0808">Transferase</keyword>
<protein>
    <submittedName>
        <fullName evidence="1">Glycosyltransferase</fullName>
    </submittedName>
</protein>
<dbReference type="OrthoDB" id="229248at2157"/>
<dbReference type="AlphaFoldDB" id="A0A0W1RBJ7"/>
<dbReference type="Proteomes" id="UP000054387">
    <property type="component" value="Unassembled WGS sequence"/>
</dbReference>
<sequence length="79" mass="8508">MATLTTEDEGKVLVDAVGEKLGLVKAVERNVAYVDPDPGITDAILAVFGREDADTDDLAVDGEYIETVSEGEIRLREDI</sequence>
<reference evidence="1 2" key="1">
    <citation type="submission" date="2015-12" db="EMBL/GenBank/DDBJ databases">
        <title>Haloprofundus marisrubri gen. nov., sp. nov., an extremely halophilic archaeon isolated from the Discovery deep brine-seawater interface in the Red Sea.</title>
        <authorList>
            <person name="Zhang G."/>
            <person name="Stingl U."/>
            <person name="Rashid M."/>
        </authorList>
    </citation>
    <scope>NUCLEOTIDE SEQUENCE [LARGE SCALE GENOMIC DNA]</scope>
    <source>
        <strain evidence="1 2">SB9</strain>
    </source>
</reference>
<gene>
    <name evidence="1" type="ORF">AUR64_06030</name>
</gene>
<dbReference type="RefSeq" id="WP_058580544.1">
    <property type="nucleotide sequence ID" value="NZ_LOPU01000016.1"/>
</dbReference>
<evidence type="ECO:0000313" key="2">
    <source>
        <dbReference type="Proteomes" id="UP000054387"/>
    </source>
</evidence>
<name>A0A0W1RBJ7_9EURY</name>
<organism evidence="1 2">
    <name type="scientific">Haloprofundus marisrubri</name>
    <dbReference type="NCBI Taxonomy" id="1514971"/>
    <lineage>
        <taxon>Archaea</taxon>
        <taxon>Methanobacteriati</taxon>
        <taxon>Methanobacteriota</taxon>
        <taxon>Stenosarchaea group</taxon>
        <taxon>Halobacteria</taxon>
        <taxon>Halobacteriales</taxon>
        <taxon>Haloferacaceae</taxon>
        <taxon>Haloprofundus</taxon>
    </lineage>
</organism>